<accession>A0A517W2W7</accession>
<name>A0A517W2W7_9PLAN</name>
<evidence type="ECO:0000259" key="6">
    <source>
        <dbReference type="Pfam" id="PF20434"/>
    </source>
</evidence>
<dbReference type="CDD" id="cd16026">
    <property type="entry name" value="GALNS_like"/>
    <property type="match status" value="1"/>
</dbReference>
<dbReference type="InterPro" id="IPR017850">
    <property type="entry name" value="Alkaline_phosphatase_core_sf"/>
</dbReference>
<evidence type="ECO:0000256" key="2">
    <source>
        <dbReference type="ARBA" id="ARBA00022723"/>
    </source>
</evidence>
<dbReference type="InterPro" id="IPR000917">
    <property type="entry name" value="Sulfatase_N"/>
</dbReference>
<dbReference type="InterPro" id="IPR024607">
    <property type="entry name" value="Sulfatase_CS"/>
</dbReference>
<dbReference type="PANTHER" id="PTHR42693">
    <property type="entry name" value="ARYLSULFATASE FAMILY MEMBER"/>
    <property type="match status" value="1"/>
</dbReference>
<dbReference type="Gene3D" id="3.30.1120.10">
    <property type="match status" value="1"/>
</dbReference>
<dbReference type="AlphaFoldDB" id="A0A517W2W7"/>
<comment type="similarity">
    <text evidence="1">Belongs to the sulfatase family.</text>
</comment>
<dbReference type="InterPro" id="IPR049492">
    <property type="entry name" value="BD-FAE-like_dom"/>
</dbReference>
<dbReference type="Pfam" id="PF20434">
    <property type="entry name" value="BD-FAE"/>
    <property type="match status" value="1"/>
</dbReference>
<evidence type="ECO:0000313" key="8">
    <source>
        <dbReference type="Proteomes" id="UP000318704"/>
    </source>
</evidence>
<evidence type="ECO:0000256" key="1">
    <source>
        <dbReference type="ARBA" id="ARBA00008779"/>
    </source>
</evidence>
<evidence type="ECO:0000256" key="3">
    <source>
        <dbReference type="ARBA" id="ARBA00022801"/>
    </source>
</evidence>
<dbReference type="InterPro" id="IPR050738">
    <property type="entry name" value="Sulfatase"/>
</dbReference>
<dbReference type="Proteomes" id="UP000318704">
    <property type="component" value="Chromosome"/>
</dbReference>
<organism evidence="7 8">
    <name type="scientific">Gimesia aquarii</name>
    <dbReference type="NCBI Taxonomy" id="2527964"/>
    <lineage>
        <taxon>Bacteria</taxon>
        <taxon>Pseudomonadati</taxon>
        <taxon>Planctomycetota</taxon>
        <taxon>Planctomycetia</taxon>
        <taxon>Planctomycetales</taxon>
        <taxon>Planctomycetaceae</taxon>
        <taxon>Gimesia</taxon>
    </lineage>
</organism>
<keyword evidence="2" id="KW-0479">Metal-binding</keyword>
<dbReference type="SUPFAM" id="SSF53649">
    <property type="entry name" value="Alkaline phosphatase-like"/>
    <property type="match status" value="1"/>
</dbReference>
<protein>
    <submittedName>
        <fullName evidence="7">Arylsulfatase</fullName>
        <ecNumber evidence="7">3.1.6.1</ecNumber>
    </submittedName>
</protein>
<keyword evidence="4" id="KW-0106">Calcium</keyword>
<dbReference type="Gene3D" id="3.40.720.10">
    <property type="entry name" value="Alkaline Phosphatase, subunit A"/>
    <property type="match status" value="1"/>
</dbReference>
<evidence type="ECO:0000256" key="4">
    <source>
        <dbReference type="ARBA" id="ARBA00022837"/>
    </source>
</evidence>
<dbReference type="SUPFAM" id="SSF53474">
    <property type="entry name" value="alpha/beta-Hydrolases"/>
    <property type="match status" value="1"/>
</dbReference>
<feature type="domain" description="BD-FAE-like" evidence="6">
    <location>
        <begin position="509"/>
        <end position="702"/>
    </location>
</feature>
<evidence type="ECO:0000259" key="5">
    <source>
        <dbReference type="Pfam" id="PF00884"/>
    </source>
</evidence>
<keyword evidence="3 7" id="KW-0378">Hydrolase</keyword>
<dbReference type="EMBL" id="CP037920">
    <property type="protein sequence ID" value="QDT99588.1"/>
    <property type="molecule type" value="Genomic_DNA"/>
</dbReference>
<dbReference type="GO" id="GO:0004065">
    <property type="term" value="F:arylsulfatase activity"/>
    <property type="evidence" value="ECO:0007669"/>
    <property type="project" value="UniProtKB-EC"/>
</dbReference>
<dbReference type="PROSITE" id="PS00149">
    <property type="entry name" value="SULFATASE_2"/>
    <property type="match status" value="1"/>
</dbReference>
<dbReference type="Gene3D" id="3.40.50.1820">
    <property type="entry name" value="alpha/beta hydrolase"/>
    <property type="match status" value="1"/>
</dbReference>
<sequence>MYQGRLSKIGWTLLAGVLLSSYPASLKAFSDRPPNIVFLLIDDQGYYDLGCYGATEVKTPRIDAMAKEGTRFTDYYAAAPICSPSRAGLLTGCYSRRVGNEIWVHRADSRSGIHPNELTLAELFKGNGYATACIGKWHLGFHESFLPRNQGFDHYFGLLHNLDPVEIVYFKDKGGVPLIRNGKVVKRPADPTELTKLYTDEAIRFIEQNKKTPFFLYLPHTMLHNPLGVSKKFKGSSNWGVYGDAIQELDHNVGRIFDSLKQSGIDDNTIVIYASDNGRGPGRTPEQKIRGRKLSTYEGGIRVPAIAWGPGLGLQSNAESSEVVRAMDWYPTLATFAGITIPKDRVIDGRDISPLLKGKTRIVPPPGMKKSLNASVPLRRRWNPPLEWASLIRRNEYNNAFFYHGSQGTLSAVRWHQWKLYLNPSLELYDLEKDPGESRLVRNREITRKLRGMAVLFQEEMRLDARPAGEAPPQTHADSRTRISQATLNSLNVKRGVTYARYGNRTLEMDVYRPKKAWGKLPAVVCIHGGGWAKGNRVNHEKVAQAIAARGYVAATISYRLSGEAPFPAAIHDCKAAVRFLRANAKEYGIDTANIGAIGLSAGGHLTALLATSAGVDELEGEGGNPNFSSTIQAAVPMGAQTDLQSQRTREISKAKDRGKIWRQFLNGAQEDKLETYRLASPLHHLDQGDPPCLFISGERDDPSTHADTFRQQMDQLGIRSDLTIIKDAPHPFLGKQIWFDKMLDVSDDFFTRHLKNQKPASSAKR</sequence>
<reference evidence="7 8" key="1">
    <citation type="submission" date="2019-03" db="EMBL/GenBank/DDBJ databases">
        <title>Deep-cultivation of Planctomycetes and their phenomic and genomic characterization uncovers novel biology.</title>
        <authorList>
            <person name="Wiegand S."/>
            <person name="Jogler M."/>
            <person name="Boedeker C."/>
            <person name="Pinto D."/>
            <person name="Vollmers J."/>
            <person name="Rivas-Marin E."/>
            <person name="Kohn T."/>
            <person name="Peeters S.H."/>
            <person name="Heuer A."/>
            <person name="Rast P."/>
            <person name="Oberbeckmann S."/>
            <person name="Bunk B."/>
            <person name="Jeske O."/>
            <person name="Meyerdierks A."/>
            <person name="Storesund J.E."/>
            <person name="Kallscheuer N."/>
            <person name="Luecker S."/>
            <person name="Lage O.M."/>
            <person name="Pohl T."/>
            <person name="Merkel B.J."/>
            <person name="Hornburger P."/>
            <person name="Mueller R.-W."/>
            <person name="Bruemmer F."/>
            <person name="Labrenz M."/>
            <person name="Spormann A.M."/>
            <person name="Op den Camp H."/>
            <person name="Overmann J."/>
            <person name="Amann R."/>
            <person name="Jetten M.S.M."/>
            <person name="Mascher T."/>
            <person name="Medema M.H."/>
            <person name="Devos D.P."/>
            <person name="Kaster A.-K."/>
            <person name="Ovreas L."/>
            <person name="Rohde M."/>
            <person name="Galperin M.Y."/>
            <person name="Jogler C."/>
        </authorList>
    </citation>
    <scope>NUCLEOTIDE SEQUENCE [LARGE SCALE GENOMIC DNA]</scope>
    <source>
        <strain evidence="7 8">V144</strain>
    </source>
</reference>
<evidence type="ECO:0000313" key="7">
    <source>
        <dbReference type="EMBL" id="QDT99588.1"/>
    </source>
</evidence>
<dbReference type="RefSeq" id="WP_144989243.1">
    <property type="nucleotide sequence ID" value="NZ_CP037920.1"/>
</dbReference>
<feature type="domain" description="Sulfatase N-terminal" evidence="5">
    <location>
        <begin position="34"/>
        <end position="339"/>
    </location>
</feature>
<dbReference type="EC" id="3.1.6.1" evidence="7"/>
<dbReference type="KEGG" id="gaw:V144x_51000"/>
<proteinExistence type="inferred from homology"/>
<dbReference type="InterPro" id="IPR029058">
    <property type="entry name" value="AB_hydrolase_fold"/>
</dbReference>
<gene>
    <name evidence="7" type="primary">atsA_50</name>
    <name evidence="7" type="ORF">V144x_51000</name>
</gene>
<dbReference type="Pfam" id="PF00884">
    <property type="entry name" value="Sulfatase"/>
    <property type="match status" value="1"/>
</dbReference>
<dbReference type="PANTHER" id="PTHR42693:SF53">
    <property type="entry name" value="ENDO-4-O-SULFATASE"/>
    <property type="match status" value="1"/>
</dbReference>
<dbReference type="GO" id="GO:0046872">
    <property type="term" value="F:metal ion binding"/>
    <property type="evidence" value="ECO:0007669"/>
    <property type="project" value="UniProtKB-KW"/>
</dbReference>
<dbReference type="PROSITE" id="PS00523">
    <property type="entry name" value="SULFATASE_1"/>
    <property type="match status" value="1"/>
</dbReference>